<keyword evidence="3" id="KW-1185">Reference proteome</keyword>
<evidence type="ECO:0000313" key="2">
    <source>
        <dbReference type="EMBL" id="RBO99894.1"/>
    </source>
</evidence>
<proteinExistence type="predicted"/>
<feature type="chain" id="PRO_5016728186" evidence="1">
    <location>
        <begin position="26"/>
        <end position="167"/>
    </location>
</feature>
<protein>
    <submittedName>
        <fullName evidence="2">Uncharacterized protein</fullName>
    </submittedName>
</protein>
<dbReference type="EMBL" id="QNRI01000003">
    <property type="protein sequence ID" value="RBO99894.1"/>
    <property type="molecule type" value="Genomic_DNA"/>
</dbReference>
<evidence type="ECO:0000313" key="3">
    <source>
        <dbReference type="Proteomes" id="UP000252254"/>
    </source>
</evidence>
<comment type="caution">
    <text evidence="2">The sequence shown here is derived from an EMBL/GenBank/DDBJ whole genome shotgun (WGS) entry which is preliminary data.</text>
</comment>
<keyword evidence="1" id="KW-0732">Signal</keyword>
<dbReference type="AlphaFoldDB" id="A0A366EEJ9"/>
<sequence length="167" mass="18660">MFKKSIVTLISTAIVAVFLVSNVSASEVGVDSSKISPKQEVNATSNLAVEGRSFTPTSGPITILDRRLFTLSHTGYDAFSRSFTLQPEDGEDLNIWVKNNHRSKTVYFRVERTDNGQDFGDRKLGPGDQLTRTFDMKNGNGLQGTWRVYVYTKDGHNMDIDVSARQY</sequence>
<accession>A0A366EEJ9</accession>
<dbReference type="OrthoDB" id="2973409at2"/>
<name>A0A366EEJ9_9BACI</name>
<evidence type="ECO:0000256" key="1">
    <source>
        <dbReference type="SAM" id="SignalP"/>
    </source>
</evidence>
<dbReference type="RefSeq" id="WP_079710134.1">
    <property type="nucleotide sequence ID" value="NZ_BAABQN010000004.1"/>
</dbReference>
<reference evidence="2 3" key="1">
    <citation type="submission" date="2018-06" db="EMBL/GenBank/DDBJ databases">
        <title>Genomic Encyclopedia of Type Strains, Phase IV (KMG-IV): sequencing the most valuable type-strain genomes for metagenomic binning, comparative biology and taxonomic classification.</title>
        <authorList>
            <person name="Goeker M."/>
        </authorList>
    </citation>
    <scope>NUCLEOTIDE SEQUENCE [LARGE SCALE GENOMIC DNA]</scope>
    <source>
        <strain evidence="2 3">DSM 15140</strain>
    </source>
</reference>
<dbReference type="Proteomes" id="UP000252254">
    <property type="component" value="Unassembled WGS sequence"/>
</dbReference>
<feature type="signal peptide" evidence="1">
    <location>
        <begin position="1"/>
        <end position="25"/>
    </location>
</feature>
<gene>
    <name evidence="2" type="ORF">DES48_103221</name>
</gene>
<organism evidence="2 3">
    <name type="scientific">Paraliobacillus ryukyuensis</name>
    <dbReference type="NCBI Taxonomy" id="200904"/>
    <lineage>
        <taxon>Bacteria</taxon>
        <taxon>Bacillati</taxon>
        <taxon>Bacillota</taxon>
        <taxon>Bacilli</taxon>
        <taxon>Bacillales</taxon>
        <taxon>Bacillaceae</taxon>
        <taxon>Paraliobacillus</taxon>
    </lineage>
</organism>